<organism evidence="5 6">
    <name type="scientific">Slackia heliotrinireducens (strain ATCC 29202 / DSM 20476 / NCTC 11029 / RHS 1)</name>
    <name type="common">Peptococcus heliotrinreducens</name>
    <dbReference type="NCBI Taxonomy" id="471855"/>
    <lineage>
        <taxon>Bacteria</taxon>
        <taxon>Bacillati</taxon>
        <taxon>Actinomycetota</taxon>
        <taxon>Coriobacteriia</taxon>
        <taxon>Eggerthellales</taxon>
        <taxon>Eggerthellaceae</taxon>
        <taxon>Slackia</taxon>
    </lineage>
</organism>
<dbReference type="RefSeq" id="WP_012797908.1">
    <property type="nucleotide sequence ID" value="NC_013165.1"/>
</dbReference>
<evidence type="ECO:0000313" key="5">
    <source>
        <dbReference type="EMBL" id="ACV21804.1"/>
    </source>
</evidence>
<sequence>MSDRAMIVVGSPRANGVSARYAELLRKHIGQRFGEIATWKVSDNPVAGCIGCGACRKTYSCVIHDDAAAEFIDLLWTVDEVHVVCPVYFSGPPSQFKALMDRLQPVWEYRCGPNAKRHTPAGPLYLHVIGMGGDPHGFDPLVTTVKSAFGAAGWHLREVIDQVGWGQDGNSDEMLPTLPGDADGDGQGDDRD</sequence>
<dbReference type="GO" id="GO:0016491">
    <property type="term" value="F:oxidoreductase activity"/>
    <property type="evidence" value="ECO:0007669"/>
    <property type="project" value="InterPro"/>
</dbReference>
<evidence type="ECO:0000259" key="4">
    <source>
        <dbReference type="Pfam" id="PF03358"/>
    </source>
</evidence>
<accession>C7N4G9</accession>
<dbReference type="PANTHER" id="PTHR43278">
    <property type="entry name" value="NAD(P)H-DEPENDENT FMN-CONTAINING OXIDOREDUCTASE YWQN-RELATED"/>
    <property type="match status" value="1"/>
</dbReference>
<name>C7N4G9_SLAHD</name>
<dbReference type="SUPFAM" id="SSF52218">
    <property type="entry name" value="Flavoproteins"/>
    <property type="match status" value="1"/>
</dbReference>
<dbReference type="Gene3D" id="3.40.50.360">
    <property type="match status" value="1"/>
</dbReference>
<feature type="domain" description="NADPH-dependent FMN reductase-like" evidence="4">
    <location>
        <begin position="6"/>
        <end position="124"/>
    </location>
</feature>
<feature type="compositionally biased region" description="Acidic residues" evidence="3">
    <location>
        <begin position="182"/>
        <end position="192"/>
    </location>
</feature>
<dbReference type="HOGENOM" id="CLU_050993_5_0_11"/>
<dbReference type="InterPro" id="IPR051796">
    <property type="entry name" value="ISF_SsuE-like"/>
</dbReference>
<dbReference type="AlphaFoldDB" id="C7N4G9"/>
<evidence type="ECO:0000256" key="2">
    <source>
        <dbReference type="ARBA" id="ARBA00022643"/>
    </source>
</evidence>
<evidence type="ECO:0000256" key="1">
    <source>
        <dbReference type="ARBA" id="ARBA00022630"/>
    </source>
</evidence>
<dbReference type="InterPro" id="IPR029039">
    <property type="entry name" value="Flavoprotein-like_sf"/>
</dbReference>
<dbReference type="STRING" id="471855.Shel_07470"/>
<evidence type="ECO:0000313" key="6">
    <source>
        <dbReference type="Proteomes" id="UP000002026"/>
    </source>
</evidence>
<dbReference type="Proteomes" id="UP000002026">
    <property type="component" value="Chromosome"/>
</dbReference>
<protein>
    <submittedName>
        <fullName evidence="5">NADPH-dependent FMN reductase</fullName>
    </submittedName>
</protein>
<evidence type="ECO:0000256" key="3">
    <source>
        <dbReference type="SAM" id="MobiDB-lite"/>
    </source>
</evidence>
<keyword evidence="6" id="KW-1185">Reference proteome</keyword>
<keyword evidence="2" id="KW-0288">FMN</keyword>
<dbReference type="Pfam" id="PF03358">
    <property type="entry name" value="FMN_red"/>
    <property type="match status" value="1"/>
</dbReference>
<dbReference type="InterPro" id="IPR005025">
    <property type="entry name" value="FMN_Rdtase-like_dom"/>
</dbReference>
<dbReference type="EMBL" id="CP001684">
    <property type="protein sequence ID" value="ACV21804.1"/>
    <property type="molecule type" value="Genomic_DNA"/>
</dbReference>
<dbReference type="KEGG" id="shi:Shel_07470"/>
<proteinExistence type="predicted"/>
<dbReference type="PANTHER" id="PTHR43278:SF4">
    <property type="entry name" value="NAD(P)H-DEPENDENT FMN-CONTAINING OXIDOREDUCTASE YWQN-RELATED"/>
    <property type="match status" value="1"/>
</dbReference>
<keyword evidence="1" id="KW-0285">Flavoprotein</keyword>
<gene>
    <name evidence="5" type="ordered locus">Shel_07470</name>
</gene>
<feature type="region of interest" description="Disordered" evidence="3">
    <location>
        <begin position="167"/>
        <end position="192"/>
    </location>
</feature>
<reference evidence="5 6" key="1">
    <citation type="journal article" date="2009" name="Stand. Genomic Sci.">
        <title>Complete genome sequence of Slackia heliotrinireducens type strain (RHS 1).</title>
        <authorList>
            <person name="Pukall R."/>
            <person name="Lapidus A."/>
            <person name="Nolan M."/>
            <person name="Copeland A."/>
            <person name="Glavina Del Rio T."/>
            <person name="Lucas S."/>
            <person name="Chen F."/>
            <person name="Tice H."/>
            <person name="Cheng J.F."/>
            <person name="Chertkov O."/>
            <person name="Bruce D."/>
            <person name="Goodwin L."/>
            <person name="Kuske C."/>
            <person name="Brettin T."/>
            <person name="Detter J.C."/>
            <person name="Han C."/>
            <person name="Pitluck S."/>
            <person name="Pati A."/>
            <person name="Mavrommatis K."/>
            <person name="Ivanova N."/>
            <person name="Ovchinnikova G."/>
            <person name="Chen A."/>
            <person name="Palaniappan K."/>
            <person name="Schneider S."/>
            <person name="Rohde M."/>
            <person name="Chain P."/>
            <person name="D'haeseleer P."/>
            <person name="Goker M."/>
            <person name="Bristow J."/>
            <person name="Eisen J.A."/>
            <person name="Markowitz V."/>
            <person name="Kyrpides N.C."/>
            <person name="Klenk H.P."/>
            <person name="Hugenholtz P."/>
        </authorList>
    </citation>
    <scope>NUCLEOTIDE SEQUENCE [LARGE SCALE GENOMIC DNA]</scope>
    <source>
        <strain evidence="6">ATCC 29202 / DSM 20476 / NCTC 11029 / RHS 1</strain>
    </source>
</reference>
<dbReference type="eggNOG" id="COG0655">
    <property type="taxonomic scope" value="Bacteria"/>
</dbReference>